<evidence type="ECO:0000313" key="2">
    <source>
        <dbReference type="WBParaSite" id="JU765_v2.g5946.t1"/>
    </source>
</evidence>
<proteinExistence type="predicted"/>
<organism evidence="1 2">
    <name type="scientific">Panagrolaimus sp. JU765</name>
    <dbReference type="NCBI Taxonomy" id="591449"/>
    <lineage>
        <taxon>Eukaryota</taxon>
        <taxon>Metazoa</taxon>
        <taxon>Ecdysozoa</taxon>
        <taxon>Nematoda</taxon>
        <taxon>Chromadorea</taxon>
        <taxon>Rhabditida</taxon>
        <taxon>Tylenchina</taxon>
        <taxon>Panagrolaimomorpha</taxon>
        <taxon>Panagrolaimoidea</taxon>
        <taxon>Panagrolaimidae</taxon>
        <taxon>Panagrolaimus</taxon>
    </lineage>
</organism>
<evidence type="ECO:0000313" key="1">
    <source>
        <dbReference type="Proteomes" id="UP000887576"/>
    </source>
</evidence>
<name>A0AC34REG2_9BILA</name>
<protein>
    <submittedName>
        <fullName evidence="2">Uncharacterized protein</fullName>
    </submittedName>
</protein>
<accession>A0AC34REG2</accession>
<reference evidence="2" key="1">
    <citation type="submission" date="2022-11" db="UniProtKB">
        <authorList>
            <consortium name="WormBaseParasite"/>
        </authorList>
    </citation>
    <scope>IDENTIFICATION</scope>
</reference>
<dbReference type="Proteomes" id="UP000887576">
    <property type="component" value="Unplaced"/>
</dbReference>
<sequence length="242" mass="28236">MKFLVGLCRHSGCNNFTQYRKCYEGTTNECSRFKPLFALTFSSPVQTDCDYIFYPNVCTTTEMKIKVNNEEVICKFYGCYHLKGDYYLEFKKDPKLENFTDKTEIDGNPVDIIVKQCIGDRCNEYATRKTDNIMCYSGKDGDVHNCPAKYKNLTKKREWDCGQLKYCVTIKYFNGCIIYDCLYFNIGYPEGMDYHNDTKGEYFRCNTNLCNTEKEESGIIGELSHATMPKMMFLMIWISLLI</sequence>
<dbReference type="WBParaSite" id="JU765_v2.g5946.t1">
    <property type="protein sequence ID" value="JU765_v2.g5946.t1"/>
    <property type="gene ID" value="JU765_v2.g5946"/>
</dbReference>